<evidence type="ECO:0000313" key="1">
    <source>
        <dbReference type="EMBL" id="QHT15252.1"/>
    </source>
</evidence>
<dbReference type="EMBL" id="MN739603">
    <property type="protein sequence ID" value="QHT15252.1"/>
    <property type="molecule type" value="Genomic_DNA"/>
</dbReference>
<dbReference type="AlphaFoldDB" id="A0A6C0DFU0"/>
<name>A0A6C0DFU0_9ZZZZ</name>
<reference evidence="1" key="1">
    <citation type="journal article" date="2020" name="Nature">
        <title>Giant virus diversity and host interactions through global metagenomics.</title>
        <authorList>
            <person name="Schulz F."/>
            <person name="Roux S."/>
            <person name="Paez-Espino D."/>
            <person name="Jungbluth S."/>
            <person name="Walsh D.A."/>
            <person name="Denef V.J."/>
            <person name="McMahon K.D."/>
            <person name="Konstantinidis K.T."/>
            <person name="Eloe-Fadrosh E.A."/>
            <person name="Kyrpides N.C."/>
            <person name="Woyke T."/>
        </authorList>
    </citation>
    <scope>NUCLEOTIDE SEQUENCE</scope>
    <source>
        <strain evidence="1">GVMAG-M-3300023174-144</strain>
    </source>
</reference>
<accession>A0A6C0DFU0</accession>
<sequence>MIKELEDVLKEFEIEEKDFAVSHYNEEDQKSIVSYLQKFSPKEKKAFVIAKQHLGTSFHILRSTGYNEWKKNKTHTA</sequence>
<protein>
    <submittedName>
        <fullName evidence="1">Uncharacterized protein</fullName>
    </submittedName>
</protein>
<proteinExistence type="predicted"/>
<organism evidence="1">
    <name type="scientific">viral metagenome</name>
    <dbReference type="NCBI Taxonomy" id="1070528"/>
    <lineage>
        <taxon>unclassified sequences</taxon>
        <taxon>metagenomes</taxon>
        <taxon>organismal metagenomes</taxon>
    </lineage>
</organism>